<proteinExistence type="predicted"/>
<protein>
    <submittedName>
        <fullName evidence="2">Uncharacterized protein</fullName>
    </submittedName>
</protein>
<dbReference type="Proteomes" id="UP000020467">
    <property type="component" value="Unassembled WGS sequence"/>
</dbReference>
<dbReference type="HOGENOM" id="CLU_1635244_0_0_1"/>
<evidence type="ECO:0000313" key="2">
    <source>
        <dbReference type="EMBL" id="EXF77373.1"/>
    </source>
</evidence>
<evidence type="ECO:0000256" key="1">
    <source>
        <dbReference type="SAM" id="MobiDB-lite"/>
    </source>
</evidence>
<reference evidence="2 3" key="1">
    <citation type="submission" date="2014-02" db="EMBL/GenBank/DDBJ databases">
        <title>The genome sequence of Colletotrichum fioriniae PJ7.</title>
        <authorList>
            <person name="Baroncelli R."/>
            <person name="Thon M.R."/>
        </authorList>
    </citation>
    <scope>NUCLEOTIDE SEQUENCE [LARGE SCALE GENOMIC DNA]</scope>
    <source>
        <strain evidence="2 3">PJ7</strain>
    </source>
</reference>
<dbReference type="EMBL" id="JARH01000718">
    <property type="protein sequence ID" value="EXF77373.1"/>
    <property type="molecule type" value="Genomic_DNA"/>
</dbReference>
<dbReference type="AlphaFoldDB" id="A0A010RYN1"/>
<accession>A0A010RYN1</accession>
<dbReference type="KEGG" id="cfj:CFIO01_12125"/>
<comment type="caution">
    <text evidence="2">The sequence shown here is derived from an EMBL/GenBank/DDBJ whole genome shotgun (WGS) entry which is preliminary data.</text>
</comment>
<organism evidence="2 3">
    <name type="scientific">Colletotrichum fioriniae PJ7</name>
    <dbReference type="NCBI Taxonomy" id="1445577"/>
    <lineage>
        <taxon>Eukaryota</taxon>
        <taxon>Fungi</taxon>
        <taxon>Dikarya</taxon>
        <taxon>Ascomycota</taxon>
        <taxon>Pezizomycotina</taxon>
        <taxon>Sordariomycetes</taxon>
        <taxon>Hypocreomycetidae</taxon>
        <taxon>Glomerellales</taxon>
        <taxon>Glomerellaceae</taxon>
        <taxon>Colletotrichum</taxon>
        <taxon>Colletotrichum acutatum species complex</taxon>
    </lineage>
</organism>
<keyword evidence="3" id="KW-1185">Reference proteome</keyword>
<feature type="region of interest" description="Disordered" evidence="1">
    <location>
        <begin position="60"/>
        <end position="89"/>
    </location>
</feature>
<evidence type="ECO:0000313" key="3">
    <source>
        <dbReference type="Proteomes" id="UP000020467"/>
    </source>
</evidence>
<sequence length="162" mass="17256">MGPNLDLFGNNKEVESSIGDAAGVRQFDEVNVDSGAVDERHEPSVAFRHVARGNYGMNGGHGGGMGGSREAEIPSTDPDPKHIISSGWKRGMVRWGTRHTAAEGDKSPQPRWIAATQGSIREWVSESPWYCSVAVSVCLPLLDEGTPLNVKAGESPNGSSVE</sequence>
<name>A0A010RYN1_9PEZI</name>
<gene>
    <name evidence="2" type="ORF">CFIO01_12125</name>
</gene>